<dbReference type="InterPro" id="IPR041437">
    <property type="entry name" value="GH115_C"/>
</dbReference>
<organism evidence="4 5">
    <name type="scientific">Aurantiacibacter spongiae</name>
    <dbReference type="NCBI Taxonomy" id="2488860"/>
    <lineage>
        <taxon>Bacteria</taxon>
        <taxon>Pseudomonadati</taxon>
        <taxon>Pseudomonadota</taxon>
        <taxon>Alphaproteobacteria</taxon>
        <taxon>Sphingomonadales</taxon>
        <taxon>Erythrobacteraceae</taxon>
        <taxon>Aurantiacibacter</taxon>
    </lineage>
</organism>
<evidence type="ECO:0000256" key="1">
    <source>
        <dbReference type="ARBA" id="ARBA00022801"/>
    </source>
</evidence>
<dbReference type="AlphaFoldDB" id="A0A3N5CVS8"/>
<dbReference type="GO" id="GO:0005975">
    <property type="term" value="P:carbohydrate metabolic process"/>
    <property type="evidence" value="ECO:0007669"/>
    <property type="project" value="UniProtKB-ARBA"/>
</dbReference>
<comment type="caution">
    <text evidence="4">The sequence shown here is derived from an EMBL/GenBank/DDBJ whole genome shotgun (WGS) entry which is preliminary data.</text>
</comment>
<keyword evidence="5" id="KW-1185">Reference proteome</keyword>
<dbReference type="Pfam" id="PF17829">
    <property type="entry name" value="GH115_C"/>
    <property type="match status" value="1"/>
</dbReference>
<feature type="chain" id="PRO_5018291330" description="Gylcosyl hydrolase 115 C-terminal domain-containing protein" evidence="2">
    <location>
        <begin position="29"/>
        <end position="818"/>
    </location>
</feature>
<dbReference type="InterPro" id="IPR029018">
    <property type="entry name" value="Hex-like_dom2"/>
</dbReference>
<reference evidence="4 5" key="1">
    <citation type="submission" date="2018-11" db="EMBL/GenBank/DDBJ databases">
        <title>Erythrobacter spongiae sp. nov., isolated from a marine sponge.</title>
        <authorList>
            <person name="Zhuang L."/>
            <person name="Luo L."/>
        </authorList>
    </citation>
    <scope>NUCLEOTIDE SEQUENCE [LARGE SCALE GENOMIC DNA]</scope>
    <source>
        <strain evidence="4 5">HN-E23</strain>
    </source>
</reference>
<name>A0A3N5CVS8_9SPHN</name>
<accession>A0A3N5CVS8</accession>
<evidence type="ECO:0000313" key="5">
    <source>
        <dbReference type="Proteomes" id="UP000275232"/>
    </source>
</evidence>
<dbReference type="InterPro" id="IPR031924">
    <property type="entry name" value="GH115"/>
</dbReference>
<evidence type="ECO:0000256" key="2">
    <source>
        <dbReference type="SAM" id="SignalP"/>
    </source>
</evidence>
<protein>
    <recommendedName>
        <fullName evidence="3">Gylcosyl hydrolase 115 C-terminal domain-containing protein</fullName>
    </recommendedName>
</protein>
<dbReference type="OrthoDB" id="8727830at2"/>
<dbReference type="Gene3D" id="3.20.20.520">
    <property type="entry name" value="Glycosyl hydrolase family 115"/>
    <property type="match status" value="1"/>
</dbReference>
<proteinExistence type="predicted"/>
<dbReference type="PANTHER" id="PTHR37842">
    <property type="match status" value="1"/>
</dbReference>
<dbReference type="EMBL" id="RPFZ01000001">
    <property type="protein sequence ID" value="RPF70749.1"/>
    <property type="molecule type" value="Genomic_DNA"/>
</dbReference>
<dbReference type="Gene3D" id="1.20.58.2150">
    <property type="match status" value="1"/>
</dbReference>
<dbReference type="Pfam" id="PF15979">
    <property type="entry name" value="Glyco_hydro_115"/>
    <property type="match status" value="1"/>
</dbReference>
<feature type="signal peptide" evidence="2">
    <location>
        <begin position="1"/>
        <end position="28"/>
    </location>
</feature>
<evidence type="ECO:0000313" key="4">
    <source>
        <dbReference type="EMBL" id="RPF70749.1"/>
    </source>
</evidence>
<dbReference type="PANTHER" id="PTHR37842:SF2">
    <property type="entry name" value="GYLCOSYL HYDROLASE 115 C-TERMINAL DOMAIN-CONTAINING PROTEIN"/>
    <property type="match status" value="1"/>
</dbReference>
<sequence length="818" mass="89834">MREDSCRFAWRTLLLALFLAVIARPAWACEDALTPCEDTGFVLATRAAPTRVLVDAQAPSPVRHAAAAFARDTGRVTGTDGTVIEEAGAARGPLVIVGTLDSPAITALIARGALDVSSVRGRWEGYLQTVVDDPVPGIDSALVIAGNDPRGVVFGLYDLSERIGVSPWHWWADVPVTRRETVRLAPGTRSDAPAVRYRGFFINDEDPAFGNWAREQFGGINAAAYERVFDLLLRLKGNYLWPAMWGKSLAEDDPATLSLAADMGVVLGTSHHEPLTRAHVEWERAKEAGEASGEWNYATNAATLQDFWRAGMERFVDSGAPGVVTIGMRGDGDEAMSEDTAIPLLEQVVADQRAIIAQTTGRPAAETPQVWALYKEVQDYYDQGMQVPADVTLLFSDDNWGQIRRLPDPAAAPREGGYGVYYHFDYVGGPRSYKWIDTIQNGKTWQQMDLAWQRGARELWIVNVGDIKPAELPLDFFLEMAWNPPAMTLDRLADYDREWARQQFGSEHADEIGEILGEYARLVSRRKPELLGAEVLRDPESRQIAAAFATLRDRVIALRPRIAEAARPAFYELVEHRVLAVANLYQMYLAAADGDDEAIGWAMLNDEAATNRYHRLLDGKWNHMMSQTHIGYTDWDDPDTNIRPVALQPDVAERATAAGSLVTPAASIVGSSKNEDLAWHAIPHLGSHGTALAVLPQGRPATTPADAIFAEYSLDVPRAGEWTLAVNLAPTLDTLGDDGLRLGLQIDDGPVIERRFLLEPNNGVTDTPARAAWAEAVTANEVTLAQPLGHRPAGPVRVRIYRIDDNVVLDELVLRPAE</sequence>
<dbReference type="Gene3D" id="2.60.120.1620">
    <property type="match status" value="1"/>
</dbReference>
<dbReference type="Gene3D" id="3.30.379.10">
    <property type="entry name" value="Chitobiase/beta-hexosaminidase domain 2-like"/>
    <property type="match status" value="1"/>
</dbReference>
<keyword evidence="1" id="KW-0378">Hydrolase</keyword>
<dbReference type="InterPro" id="IPR042301">
    <property type="entry name" value="GH115_sf"/>
</dbReference>
<keyword evidence="2" id="KW-0732">Signal</keyword>
<feature type="domain" description="Gylcosyl hydrolase 115 C-terminal" evidence="3">
    <location>
        <begin position="658"/>
        <end position="815"/>
    </location>
</feature>
<dbReference type="SUPFAM" id="SSF55545">
    <property type="entry name" value="beta-N-acetylhexosaminidase-like domain"/>
    <property type="match status" value="1"/>
</dbReference>
<dbReference type="Proteomes" id="UP000275232">
    <property type="component" value="Unassembled WGS sequence"/>
</dbReference>
<evidence type="ECO:0000259" key="3">
    <source>
        <dbReference type="Pfam" id="PF17829"/>
    </source>
</evidence>
<gene>
    <name evidence="4" type="ORF">EG799_03270</name>
</gene>
<dbReference type="RefSeq" id="WP_123878521.1">
    <property type="nucleotide sequence ID" value="NZ_RPFZ01000001.1"/>
</dbReference>
<dbReference type="GO" id="GO:0016787">
    <property type="term" value="F:hydrolase activity"/>
    <property type="evidence" value="ECO:0007669"/>
    <property type="project" value="UniProtKB-KW"/>
</dbReference>